<dbReference type="Pfam" id="PF05443">
    <property type="entry name" value="ROS_MUCR"/>
    <property type="match status" value="1"/>
</dbReference>
<dbReference type="Proteomes" id="UP001262410">
    <property type="component" value="Unassembled WGS sequence"/>
</dbReference>
<comment type="caution">
    <text evidence="3">The sequence shown here is derived from an EMBL/GenBank/DDBJ whole genome shotgun (WGS) entry which is preliminary data.</text>
</comment>
<evidence type="ECO:0000256" key="2">
    <source>
        <dbReference type="SAM" id="MobiDB-lite"/>
    </source>
</evidence>
<evidence type="ECO:0000313" key="4">
    <source>
        <dbReference type="Proteomes" id="UP001262410"/>
    </source>
</evidence>
<feature type="compositionally biased region" description="Basic and acidic residues" evidence="2">
    <location>
        <begin position="177"/>
        <end position="186"/>
    </location>
</feature>
<feature type="compositionally biased region" description="Basic and acidic residues" evidence="2">
    <location>
        <begin position="209"/>
        <end position="219"/>
    </location>
</feature>
<keyword evidence="4" id="KW-1185">Reference proteome</keyword>
<reference evidence="3 4" key="1">
    <citation type="submission" date="2023-07" db="EMBL/GenBank/DDBJ databases">
        <title>Sorghum-associated microbial communities from plants grown in Nebraska, USA.</title>
        <authorList>
            <person name="Schachtman D."/>
        </authorList>
    </citation>
    <scope>NUCLEOTIDE SEQUENCE [LARGE SCALE GENOMIC DNA]</scope>
    <source>
        <strain evidence="3 4">584</strain>
    </source>
</reference>
<feature type="region of interest" description="Disordered" evidence="2">
    <location>
        <begin position="161"/>
        <end position="225"/>
    </location>
</feature>
<comment type="similarity">
    <text evidence="1">Belongs to the ros/MucR family.</text>
</comment>
<evidence type="ECO:0000313" key="3">
    <source>
        <dbReference type="EMBL" id="MDR6290657.1"/>
    </source>
</evidence>
<dbReference type="Gene3D" id="1.10.10.1550">
    <property type="entry name" value="ROS/MUCR transcriptional regulator protein"/>
    <property type="match status" value="1"/>
</dbReference>
<protein>
    <submittedName>
        <fullName evidence="3">Transcriptional regulator</fullName>
    </submittedName>
</protein>
<evidence type="ECO:0000256" key="1">
    <source>
        <dbReference type="ARBA" id="ARBA00007031"/>
    </source>
</evidence>
<name>A0ABU1JPW3_9PROT</name>
<dbReference type="InterPro" id="IPR008807">
    <property type="entry name" value="ROS_MUCR"/>
</dbReference>
<accession>A0ABU1JPW3</accession>
<organism evidence="3 4">
    <name type="scientific">Inquilinus ginsengisoli</name>
    <dbReference type="NCBI Taxonomy" id="363840"/>
    <lineage>
        <taxon>Bacteria</taxon>
        <taxon>Pseudomonadati</taxon>
        <taxon>Pseudomonadota</taxon>
        <taxon>Alphaproteobacteria</taxon>
        <taxon>Rhodospirillales</taxon>
        <taxon>Rhodospirillaceae</taxon>
        <taxon>Inquilinus</taxon>
    </lineage>
</organism>
<dbReference type="InterPro" id="IPR041920">
    <property type="entry name" value="ROS/MUCR_sf"/>
</dbReference>
<sequence length="225" mass="25042">MRSDQLDETTRGASRNHAGSDADLRDIVKYRQDCARDIARAFQSGRGEALPEDPLLMLKIMATLEDLAAGLQISDPQPSCRGATAAEAPKAPPVLPHETIGLGFLVCLEDGRICRDLGRHLAARHGLSPIQYRQRWGLPPGYPMTPPASHHERLAWRRRLAPPKPDGADRSPTTWLNDERGRETTGRTRRLHRRGAPAGLRHDRVKARAKADRRSEDPRNGGFRP</sequence>
<gene>
    <name evidence="3" type="ORF">E9232_003183</name>
</gene>
<dbReference type="RefSeq" id="WP_309795231.1">
    <property type="nucleotide sequence ID" value="NZ_JAVDPW010000005.1"/>
</dbReference>
<dbReference type="EMBL" id="JAVDPW010000005">
    <property type="protein sequence ID" value="MDR6290657.1"/>
    <property type="molecule type" value="Genomic_DNA"/>
</dbReference>
<proteinExistence type="inferred from homology"/>